<reference evidence="5 6" key="1">
    <citation type="submission" date="2023-09" db="EMBL/GenBank/DDBJ databases">
        <authorList>
            <person name="Rey-Velasco X."/>
        </authorList>
    </citation>
    <scope>NUCLEOTIDE SEQUENCE [LARGE SCALE GENOMIC DNA]</scope>
    <source>
        <strain evidence="5 6">P385</strain>
    </source>
</reference>
<dbReference type="GO" id="GO:0008794">
    <property type="term" value="F:arsenate reductase (glutaredoxin) activity"/>
    <property type="evidence" value="ECO:0007669"/>
    <property type="project" value="UniProtKB-EC"/>
</dbReference>
<dbReference type="PANTHER" id="PTHR30041">
    <property type="entry name" value="ARSENATE REDUCTASE"/>
    <property type="match status" value="1"/>
</dbReference>
<name>A0ABU3BC57_9GAMM</name>
<keyword evidence="2 4" id="KW-0560">Oxidoreductase</keyword>
<dbReference type="NCBIfam" id="TIGR00014">
    <property type="entry name" value="arsC"/>
    <property type="match status" value="1"/>
</dbReference>
<evidence type="ECO:0000256" key="2">
    <source>
        <dbReference type="ARBA" id="ARBA00023002"/>
    </source>
</evidence>
<keyword evidence="6" id="KW-1185">Reference proteome</keyword>
<evidence type="ECO:0000256" key="3">
    <source>
        <dbReference type="PROSITE-ProRule" id="PRU01282"/>
    </source>
</evidence>
<dbReference type="Pfam" id="PF03960">
    <property type="entry name" value="ArsC"/>
    <property type="match status" value="1"/>
</dbReference>
<dbReference type="Proteomes" id="UP001259982">
    <property type="component" value="Unassembled WGS sequence"/>
</dbReference>
<dbReference type="SUPFAM" id="SSF52833">
    <property type="entry name" value="Thioredoxin-like"/>
    <property type="match status" value="1"/>
</dbReference>
<gene>
    <name evidence="5" type="primary">arsC</name>
    <name evidence="5" type="ORF">RM531_13035</name>
</gene>
<dbReference type="Gene3D" id="3.40.30.10">
    <property type="entry name" value="Glutaredoxin"/>
    <property type="match status" value="1"/>
</dbReference>
<proteinExistence type="inferred from homology"/>
<dbReference type="EC" id="1.20.4.1" evidence="4"/>
<dbReference type="RefSeq" id="WP_311659811.1">
    <property type="nucleotide sequence ID" value="NZ_JAVRHY010000014.1"/>
</dbReference>
<dbReference type="InterPro" id="IPR006660">
    <property type="entry name" value="Arsenate_reductase-like"/>
</dbReference>
<evidence type="ECO:0000313" key="5">
    <source>
        <dbReference type="EMBL" id="MDT0619397.1"/>
    </source>
</evidence>
<evidence type="ECO:0000256" key="1">
    <source>
        <dbReference type="ARBA" id="ARBA00007198"/>
    </source>
</evidence>
<dbReference type="InterPro" id="IPR036249">
    <property type="entry name" value="Thioredoxin-like_sf"/>
</dbReference>
<dbReference type="InterPro" id="IPR006659">
    <property type="entry name" value="Arsenate_reductase"/>
</dbReference>
<accession>A0ABU3BC57</accession>
<dbReference type="PROSITE" id="PS51353">
    <property type="entry name" value="ARSC"/>
    <property type="match status" value="1"/>
</dbReference>
<evidence type="ECO:0000256" key="4">
    <source>
        <dbReference type="RuleBase" id="RU362029"/>
    </source>
</evidence>
<protein>
    <recommendedName>
        <fullName evidence="4">Arsenate reductase</fullName>
        <ecNumber evidence="4">1.20.4.1</ecNumber>
    </recommendedName>
</protein>
<comment type="similarity">
    <text evidence="1 3 4">Belongs to the ArsC family.</text>
</comment>
<dbReference type="CDD" id="cd03034">
    <property type="entry name" value="ArsC_ArsC"/>
    <property type="match status" value="1"/>
</dbReference>
<sequence length="120" mass="13431">MYRLYHNPRCSKSRTALRLLEDTGTPFTVVRYLDDPPSESVLRGLLARLDVPAAEVLRHNEPAFRALGLDQLAAIDTDTAIRALLEEPSLLQRPILETDDRAVIGRPPEQIRTLLSCPTS</sequence>
<comment type="catalytic activity">
    <reaction evidence="4">
        <text>[glutaredoxin]-dithiol + arsenate + glutathione + H(+) = glutathionyl-S-S-[glutaredoxin] + arsenite + H2O</text>
        <dbReference type="Rhea" id="RHEA:22016"/>
        <dbReference type="Rhea" id="RHEA-COMP:10729"/>
        <dbReference type="Rhea" id="RHEA-COMP:17668"/>
        <dbReference type="ChEBI" id="CHEBI:15377"/>
        <dbReference type="ChEBI" id="CHEBI:15378"/>
        <dbReference type="ChEBI" id="CHEBI:29242"/>
        <dbReference type="ChEBI" id="CHEBI:29950"/>
        <dbReference type="ChEBI" id="CHEBI:48597"/>
        <dbReference type="ChEBI" id="CHEBI:57925"/>
        <dbReference type="ChEBI" id="CHEBI:146199"/>
        <dbReference type="EC" id="1.20.4.1"/>
    </reaction>
</comment>
<dbReference type="PANTHER" id="PTHR30041:SF4">
    <property type="entry name" value="ARSENATE REDUCTASE"/>
    <property type="match status" value="1"/>
</dbReference>
<organism evidence="5 6">
    <name type="scientific">Spectribacter acetivorans</name>
    <dbReference type="NCBI Taxonomy" id="3075603"/>
    <lineage>
        <taxon>Bacteria</taxon>
        <taxon>Pseudomonadati</taxon>
        <taxon>Pseudomonadota</taxon>
        <taxon>Gammaproteobacteria</taxon>
        <taxon>Salinisphaerales</taxon>
        <taxon>Salinisphaeraceae</taxon>
        <taxon>Spectribacter</taxon>
    </lineage>
</organism>
<evidence type="ECO:0000313" key="6">
    <source>
        <dbReference type="Proteomes" id="UP001259982"/>
    </source>
</evidence>
<dbReference type="EMBL" id="JAVRHY010000014">
    <property type="protein sequence ID" value="MDT0619397.1"/>
    <property type="molecule type" value="Genomic_DNA"/>
</dbReference>
<comment type="caution">
    <text evidence="5">The sequence shown here is derived from an EMBL/GenBank/DDBJ whole genome shotgun (WGS) entry which is preliminary data.</text>
</comment>